<dbReference type="InterPro" id="IPR025227">
    <property type="entry name" value="DUF4169"/>
</dbReference>
<reference evidence="3" key="1">
    <citation type="submission" date="2017-09" db="EMBL/GenBank/DDBJ databases">
        <authorList>
            <person name="Varghese N."/>
            <person name="Submissions S."/>
        </authorList>
    </citation>
    <scope>NUCLEOTIDE SEQUENCE [LARGE SCALE GENOMIC DNA]</scope>
    <source>
        <strain evidence="3">C7</strain>
    </source>
</reference>
<dbReference type="Pfam" id="PF13770">
    <property type="entry name" value="DUF4169"/>
    <property type="match status" value="1"/>
</dbReference>
<evidence type="ECO:0000313" key="3">
    <source>
        <dbReference type="Proteomes" id="UP000220034"/>
    </source>
</evidence>
<dbReference type="OrthoDB" id="7192657at2"/>
<name>A0A2C9CV28_9RHOB</name>
<dbReference type="Proteomes" id="UP000220034">
    <property type="component" value="Unassembled WGS sequence"/>
</dbReference>
<sequence>MSKVINLSKARKARTRADSRAQADANAVRFGRTKAERQIEDAQIAKAKRNLDQHERE</sequence>
<protein>
    <recommendedName>
        <fullName evidence="4">DUF4169 domain-containing protein</fullName>
    </recommendedName>
</protein>
<evidence type="ECO:0000256" key="1">
    <source>
        <dbReference type="SAM" id="MobiDB-lite"/>
    </source>
</evidence>
<keyword evidence="3" id="KW-1185">Reference proteome</keyword>
<dbReference type="AlphaFoldDB" id="A0A2C9CV28"/>
<organism evidence="2 3">
    <name type="scientific">Pontivivens marinum</name>
    <dbReference type="NCBI Taxonomy" id="1690039"/>
    <lineage>
        <taxon>Bacteria</taxon>
        <taxon>Pseudomonadati</taxon>
        <taxon>Pseudomonadota</taxon>
        <taxon>Alphaproteobacteria</taxon>
        <taxon>Rhodobacterales</taxon>
        <taxon>Paracoccaceae</taxon>
        <taxon>Pontivivens</taxon>
    </lineage>
</organism>
<accession>A0A2C9CV28</accession>
<dbReference type="EMBL" id="OCTN01000007">
    <property type="protein sequence ID" value="SOH95122.1"/>
    <property type="molecule type" value="Genomic_DNA"/>
</dbReference>
<evidence type="ECO:0000313" key="2">
    <source>
        <dbReference type="EMBL" id="SOH95122.1"/>
    </source>
</evidence>
<dbReference type="RefSeq" id="WP_097931323.1">
    <property type="nucleotide sequence ID" value="NZ_OCTN01000007.1"/>
</dbReference>
<proteinExistence type="predicted"/>
<evidence type="ECO:0008006" key="4">
    <source>
        <dbReference type="Google" id="ProtNLM"/>
    </source>
</evidence>
<feature type="region of interest" description="Disordered" evidence="1">
    <location>
        <begin position="1"/>
        <end position="25"/>
    </location>
</feature>
<gene>
    <name evidence="2" type="ORF">SAMN06273572_107143</name>
</gene>